<feature type="transmembrane region" description="Helical" evidence="8">
    <location>
        <begin position="332"/>
        <end position="353"/>
    </location>
</feature>
<keyword evidence="6 8" id="KW-1133">Transmembrane helix</keyword>
<feature type="transmembrane region" description="Helical" evidence="8">
    <location>
        <begin position="179"/>
        <end position="202"/>
    </location>
</feature>
<comment type="subcellular location">
    <subcellularLocation>
        <location evidence="1">Membrane</location>
        <topology evidence="1">Multi-pass membrane protein</topology>
    </subcellularLocation>
</comment>
<evidence type="ECO:0000256" key="3">
    <source>
        <dbReference type="ARBA" id="ARBA00022448"/>
    </source>
</evidence>
<gene>
    <name evidence="9" type="ORF">ET464_05175</name>
</gene>
<evidence type="ECO:0000256" key="5">
    <source>
        <dbReference type="ARBA" id="ARBA00022692"/>
    </source>
</evidence>
<dbReference type="EMBL" id="CP035492">
    <property type="protein sequence ID" value="QAY68369.1"/>
    <property type="molecule type" value="Genomic_DNA"/>
</dbReference>
<dbReference type="NCBIfam" id="TIGR00912">
    <property type="entry name" value="2A0309"/>
    <property type="match status" value="1"/>
</dbReference>
<dbReference type="PANTHER" id="PTHR34975">
    <property type="entry name" value="SPORE GERMINATION PROTEIN A2"/>
    <property type="match status" value="1"/>
</dbReference>
<organism evidence="9 10">
    <name type="scientific">Paenibacillus protaetiae</name>
    <dbReference type="NCBI Taxonomy" id="2509456"/>
    <lineage>
        <taxon>Bacteria</taxon>
        <taxon>Bacillati</taxon>
        <taxon>Bacillota</taxon>
        <taxon>Bacilli</taxon>
        <taxon>Bacillales</taxon>
        <taxon>Paenibacillaceae</taxon>
        <taxon>Paenibacillus</taxon>
    </lineage>
</organism>
<dbReference type="OrthoDB" id="1891864at2"/>
<evidence type="ECO:0000256" key="8">
    <source>
        <dbReference type="SAM" id="Phobius"/>
    </source>
</evidence>
<feature type="transmembrane region" description="Helical" evidence="8">
    <location>
        <begin position="267"/>
        <end position="289"/>
    </location>
</feature>
<feature type="transmembrane region" description="Helical" evidence="8">
    <location>
        <begin position="42"/>
        <end position="59"/>
    </location>
</feature>
<dbReference type="InterPro" id="IPR004761">
    <property type="entry name" value="Spore_GerAB"/>
</dbReference>
<keyword evidence="4" id="KW-0309">Germination</keyword>
<feature type="transmembrane region" description="Helical" evidence="8">
    <location>
        <begin position="139"/>
        <end position="159"/>
    </location>
</feature>
<keyword evidence="3" id="KW-0813">Transport</keyword>
<sequence length="364" mass="40618">MTSKLNALHTFALLFAFLLGTSIIFGTPKVVYDTWMVDLTALLPSVLLFLLFAGMISLGKNKSLYALFIRAWGNWVGSLLIACYVTYFIYIATRNVRDMLELVLTSLLHDTPTHVLAAVFVLLSVYAAAGGVRVIGRLAVMVACMVMLFFFALGIMLYFSRSIDIERIFPVLSQGMGPVVKSAFTNSIWYPYGEMIVFLALFPKIGDAKQFRKIGLIALLSTAAVLTFSDLLQIYALGIENQRFSVFALLDAARLINLFDFITRMDALVALMIIFGVLIKCSVFIYAGARGASFLFHRRSQNFQLPLALLIGASSILVTKNTAEHVEEGLKYVIYWLHIPLQLVIPSITILVYKIRYRKGRATT</sequence>
<evidence type="ECO:0000256" key="2">
    <source>
        <dbReference type="ARBA" id="ARBA00007998"/>
    </source>
</evidence>
<proteinExistence type="inferred from homology"/>
<evidence type="ECO:0000256" key="1">
    <source>
        <dbReference type="ARBA" id="ARBA00004141"/>
    </source>
</evidence>
<evidence type="ECO:0000313" key="9">
    <source>
        <dbReference type="EMBL" id="QAY68369.1"/>
    </source>
</evidence>
<comment type="similarity">
    <text evidence="2">Belongs to the amino acid-polyamine-organocation (APC) superfamily. Spore germination protein (SGP) (TC 2.A.3.9) family.</text>
</comment>
<feature type="transmembrane region" description="Helical" evidence="8">
    <location>
        <begin position="301"/>
        <end position="320"/>
    </location>
</feature>
<keyword evidence="5 8" id="KW-0812">Transmembrane</keyword>
<reference evidence="9 10" key="1">
    <citation type="submission" date="2019-01" db="EMBL/GenBank/DDBJ databases">
        <title>Genome sequencing of strain FW100M-2.</title>
        <authorList>
            <person name="Heo J."/>
            <person name="Kim S.-J."/>
            <person name="Kim J.-S."/>
            <person name="Hong S.-B."/>
            <person name="Kwon S.-W."/>
        </authorList>
    </citation>
    <scope>NUCLEOTIDE SEQUENCE [LARGE SCALE GENOMIC DNA]</scope>
    <source>
        <strain evidence="9 10">FW100M-2</strain>
    </source>
</reference>
<dbReference type="Proteomes" id="UP000293568">
    <property type="component" value="Chromosome"/>
</dbReference>
<evidence type="ECO:0000256" key="4">
    <source>
        <dbReference type="ARBA" id="ARBA00022544"/>
    </source>
</evidence>
<evidence type="ECO:0000313" key="10">
    <source>
        <dbReference type="Proteomes" id="UP000293568"/>
    </source>
</evidence>
<dbReference type="KEGG" id="pprt:ET464_05175"/>
<accession>A0A4P6F2J6</accession>
<protein>
    <submittedName>
        <fullName evidence="9">Spore gernimation protein</fullName>
    </submittedName>
</protein>
<dbReference type="AlphaFoldDB" id="A0A4P6F2J6"/>
<evidence type="ECO:0000256" key="7">
    <source>
        <dbReference type="ARBA" id="ARBA00023136"/>
    </source>
</evidence>
<evidence type="ECO:0000256" key="6">
    <source>
        <dbReference type="ARBA" id="ARBA00022989"/>
    </source>
</evidence>
<dbReference type="GO" id="GO:0009847">
    <property type="term" value="P:spore germination"/>
    <property type="evidence" value="ECO:0007669"/>
    <property type="project" value="InterPro"/>
</dbReference>
<dbReference type="PANTHER" id="PTHR34975:SF2">
    <property type="entry name" value="SPORE GERMINATION PROTEIN A2"/>
    <property type="match status" value="1"/>
</dbReference>
<dbReference type="Pfam" id="PF03845">
    <property type="entry name" value="Spore_permease"/>
    <property type="match status" value="1"/>
</dbReference>
<feature type="transmembrane region" description="Helical" evidence="8">
    <location>
        <begin position="71"/>
        <end position="93"/>
    </location>
</feature>
<keyword evidence="10" id="KW-1185">Reference proteome</keyword>
<dbReference type="GO" id="GO:0016020">
    <property type="term" value="C:membrane"/>
    <property type="evidence" value="ECO:0007669"/>
    <property type="project" value="UniProtKB-SubCell"/>
</dbReference>
<name>A0A4P6F2J6_9BACL</name>
<feature type="transmembrane region" description="Helical" evidence="8">
    <location>
        <begin position="214"/>
        <end position="236"/>
    </location>
</feature>
<feature type="transmembrane region" description="Helical" evidence="8">
    <location>
        <begin position="113"/>
        <end position="132"/>
    </location>
</feature>
<keyword evidence="7 8" id="KW-0472">Membrane</keyword>